<reference evidence="2 3" key="1">
    <citation type="submission" date="2020-12" db="EMBL/GenBank/DDBJ databases">
        <title>Identification and biosynthesis of polyene macrolides produced by Streptomyces alfalfae Men-myco-93-63.</title>
        <authorList>
            <person name="Liu D."/>
            <person name="Li Y."/>
            <person name="Liu L."/>
            <person name="Han X."/>
            <person name="Shen F."/>
        </authorList>
    </citation>
    <scope>NUCLEOTIDE SEQUENCE [LARGE SCALE GENOMIC DNA]</scope>
    <source>
        <strain evidence="2 3">Men-myco-93-63</strain>
    </source>
</reference>
<dbReference type="InterPro" id="IPR010359">
    <property type="entry name" value="IrrE_HExxH"/>
</dbReference>
<dbReference type="Pfam" id="PF06114">
    <property type="entry name" value="Peptidase_M78"/>
    <property type="match status" value="1"/>
</dbReference>
<dbReference type="RefSeq" id="WP_198503638.1">
    <property type="nucleotide sequence ID" value="NZ_CP065959.1"/>
</dbReference>
<dbReference type="PANTHER" id="PTHR43236:SF1">
    <property type="entry name" value="BLL7220 PROTEIN"/>
    <property type="match status" value="1"/>
</dbReference>
<dbReference type="InterPro" id="IPR052345">
    <property type="entry name" value="Rad_response_metalloprotease"/>
</dbReference>
<evidence type="ECO:0000313" key="3">
    <source>
        <dbReference type="Proteomes" id="UP000596130"/>
    </source>
</evidence>
<dbReference type="Gene3D" id="1.10.10.2910">
    <property type="match status" value="1"/>
</dbReference>
<sequence length="388" mass="42453">MTEVGETLEQRFAEAFQSLIAEAKTPLAQLVELLGSKADLDDLVTGSRMPSLYEATALGAFFKVAPSALLQAKSPSVGVSFRLGELEGIRDVSGAVAHATKLLAVDRLTRDWGHEEPVTPLPKFAPSKAWNYREAGEKTASRLRAFLDIDDLEPVGDLTALVESLGYPVEYRALPENVHGISVPEDWDGITAWVVLINCEDNWARQRFTLAHELSHILQRDSGQIVVDRATSDDDRRAERIADSFARNFLLPEEAVQEAYSKSGEVSGFEQMALLVTSLMLTYGVSRDATMYALQETIEGITNSRAFADCREAKVADLMYISGNDQNWIEVKANQGSPFPSDRLTQQALNSYAAGLVPLRAVADVLTDGDESAAEEQLRSAGWDLVSA</sequence>
<feature type="domain" description="IrrE N-terminal-like" evidence="1">
    <location>
        <begin position="186"/>
        <end position="290"/>
    </location>
</feature>
<proteinExistence type="predicted"/>
<protein>
    <submittedName>
        <fullName evidence="2">ImmA/IrrE family metallo-endopeptidase</fullName>
    </submittedName>
</protein>
<evidence type="ECO:0000259" key="1">
    <source>
        <dbReference type="Pfam" id="PF06114"/>
    </source>
</evidence>
<dbReference type="Proteomes" id="UP000596130">
    <property type="component" value="Chromosome"/>
</dbReference>
<gene>
    <name evidence="2" type="ORF">I8755_25580</name>
</gene>
<evidence type="ECO:0000313" key="2">
    <source>
        <dbReference type="EMBL" id="QQC91401.1"/>
    </source>
</evidence>
<name>A0A7T4PJQ8_9ACTN</name>
<dbReference type="EMBL" id="CP065959">
    <property type="protein sequence ID" value="QQC91401.1"/>
    <property type="molecule type" value="Genomic_DNA"/>
</dbReference>
<dbReference type="AlphaFoldDB" id="A0A7T4PJQ8"/>
<organism evidence="2 3">
    <name type="scientific">Streptomyces alfalfae</name>
    <dbReference type="NCBI Taxonomy" id="1642299"/>
    <lineage>
        <taxon>Bacteria</taxon>
        <taxon>Bacillati</taxon>
        <taxon>Actinomycetota</taxon>
        <taxon>Actinomycetes</taxon>
        <taxon>Kitasatosporales</taxon>
        <taxon>Streptomycetaceae</taxon>
        <taxon>Streptomyces</taxon>
    </lineage>
</organism>
<accession>A0A7T4PJQ8</accession>
<dbReference type="PANTHER" id="PTHR43236">
    <property type="entry name" value="ANTITOXIN HIGA1"/>
    <property type="match status" value="1"/>
</dbReference>